<dbReference type="AlphaFoldDB" id="A0AAD6YUR8"/>
<reference evidence="2" key="1">
    <citation type="submission" date="2023-03" db="EMBL/GenBank/DDBJ databases">
        <title>Massive genome expansion in bonnet fungi (Mycena s.s.) driven by repeated elements and novel gene families across ecological guilds.</title>
        <authorList>
            <consortium name="Lawrence Berkeley National Laboratory"/>
            <person name="Harder C.B."/>
            <person name="Miyauchi S."/>
            <person name="Viragh M."/>
            <person name="Kuo A."/>
            <person name="Thoen E."/>
            <person name="Andreopoulos B."/>
            <person name="Lu D."/>
            <person name="Skrede I."/>
            <person name="Drula E."/>
            <person name="Henrissat B."/>
            <person name="Morin E."/>
            <person name="Kohler A."/>
            <person name="Barry K."/>
            <person name="LaButti K."/>
            <person name="Morin E."/>
            <person name="Salamov A."/>
            <person name="Lipzen A."/>
            <person name="Mereny Z."/>
            <person name="Hegedus B."/>
            <person name="Baldrian P."/>
            <person name="Stursova M."/>
            <person name="Weitz H."/>
            <person name="Taylor A."/>
            <person name="Grigoriev I.V."/>
            <person name="Nagy L.G."/>
            <person name="Martin F."/>
            <person name="Kauserud H."/>
        </authorList>
    </citation>
    <scope>NUCLEOTIDE SEQUENCE</scope>
    <source>
        <strain evidence="2">9144</strain>
    </source>
</reference>
<protein>
    <recommendedName>
        <fullName evidence="1">F-box domain-containing protein</fullName>
    </recommendedName>
</protein>
<gene>
    <name evidence="2" type="ORF">GGX14DRAFT_553493</name>
</gene>
<dbReference type="SUPFAM" id="SSF81383">
    <property type="entry name" value="F-box domain"/>
    <property type="match status" value="1"/>
</dbReference>
<evidence type="ECO:0000313" key="3">
    <source>
        <dbReference type="Proteomes" id="UP001219525"/>
    </source>
</evidence>
<feature type="domain" description="F-box" evidence="1">
    <location>
        <begin position="2"/>
        <end position="45"/>
    </location>
</feature>
<name>A0AAD6YUR8_9AGAR</name>
<organism evidence="2 3">
    <name type="scientific">Mycena pura</name>
    <dbReference type="NCBI Taxonomy" id="153505"/>
    <lineage>
        <taxon>Eukaryota</taxon>
        <taxon>Fungi</taxon>
        <taxon>Dikarya</taxon>
        <taxon>Basidiomycota</taxon>
        <taxon>Agaricomycotina</taxon>
        <taxon>Agaricomycetes</taxon>
        <taxon>Agaricomycetidae</taxon>
        <taxon>Agaricales</taxon>
        <taxon>Marasmiineae</taxon>
        <taxon>Mycenaceae</taxon>
        <taxon>Mycena</taxon>
    </lineage>
</organism>
<keyword evidence="3" id="KW-1185">Reference proteome</keyword>
<dbReference type="Proteomes" id="UP001219525">
    <property type="component" value="Unassembled WGS sequence"/>
</dbReference>
<dbReference type="InterPro" id="IPR036047">
    <property type="entry name" value="F-box-like_dom_sf"/>
</dbReference>
<comment type="caution">
    <text evidence="2">The sequence shown here is derived from an EMBL/GenBank/DDBJ whole genome shotgun (WGS) entry which is preliminary data.</text>
</comment>
<proteinExistence type="predicted"/>
<evidence type="ECO:0000313" key="2">
    <source>
        <dbReference type="EMBL" id="KAJ7229996.1"/>
    </source>
</evidence>
<accession>A0AAD6YUR8</accession>
<dbReference type="InterPro" id="IPR001810">
    <property type="entry name" value="F-box_dom"/>
</dbReference>
<sequence length="395" mass="44523">MNLPPEICAKICEELGQKDRVTLCRTSRLFRDQAQRLIYRTVDLRRCTARALRSWCLAVTRHSELAERVYALSLGLPYDLASSSDVGKVARALSRCLNIKELSIHPENSGPFGASWESGGSAIQGWLVTKCPFRLTKFSHSYFKNTFLSEFWTPQSDIRVLAIPTCSQKFPCYDDQLPDLIALEVGDVRSLPIGRALQRIQLRWSRDTAQQLPGLSDLGRYSATLTTLNIVQNRMSQQMSTLQIFDRVVHGLPGLLHFGITEFTGPKEYINIADRFSEPSPLTALAKFTGLETFVIYTKTITGFEDFTLDHVYELDDHLSIQEFGLAIMEACPTLRRADVGARIFPTSSSGTWYESYHTRRELTCTATRTSIGGAVAFNYGTHFDFNAVAKFWDT</sequence>
<dbReference type="Pfam" id="PF12937">
    <property type="entry name" value="F-box-like"/>
    <property type="match status" value="1"/>
</dbReference>
<evidence type="ECO:0000259" key="1">
    <source>
        <dbReference type="Pfam" id="PF12937"/>
    </source>
</evidence>
<dbReference type="EMBL" id="JARJCW010000001">
    <property type="protein sequence ID" value="KAJ7229996.1"/>
    <property type="molecule type" value="Genomic_DNA"/>
</dbReference>